<reference evidence="1 2" key="1">
    <citation type="submission" date="2023-05" db="EMBL/GenBank/DDBJ databases">
        <title>Novel species of genus Flectobacillus isolated from stream in China.</title>
        <authorList>
            <person name="Lu H."/>
        </authorList>
    </citation>
    <scope>NUCLEOTIDE SEQUENCE [LARGE SCALE GENOMIC DNA]</scope>
    <source>
        <strain evidence="1 2">DC10W</strain>
    </source>
</reference>
<name>A0ABT6YKQ2_9BACT</name>
<dbReference type="RefSeq" id="WP_283369353.1">
    <property type="nucleotide sequence ID" value="NZ_JASHID010000004.1"/>
</dbReference>
<comment type="caution">
    <text evidence="1">The sequence shown here is derived from an EMBL/GenBank/DDBJ whole genome shotgun (WGS) entry which is preliminary data.</text>
</comment>
<keyword evidence="2" id="KW-1185">Reference proteome</keyword>
<protein>
    <recommendedName>
        <fullName evidence="3">DUF3558 domain-containing protein</fullName>
    </recommendedName>
</protein>
<evidence type="ECO:0000313" key="1">
    <source>
        <dbReference type="EMBL" id="MDI9864130.1"/>
    </source>
</evidence>
<evidence type="ECO:0008006" key="3">
    <source>
        <dbReference type="Google" id="ProtNLM"/>
    </source>
</evidence>
<gene>
    <name evidence="1" type="ORF">QM480_07335</name>
</gene>
<evidence type="ECO:0000313" key="2">
    <source>
        <dbReference type="Proteomes" id="UP001236569"/>
    </source>
</evidence>
<sequence>MKIILYGLISIFSLVAPAIGGHKITQQEATRILGESCELSESSSASKNGGHEYKCKFLTKSSTVDNPQKALYFMFDSYENEAEAIKLYSEFQKSNQHQSGYETLSGVGEEAFFHSDGKNFCLIIVRKNNEMIRLKVNKFSEKTSIAELKAVANDIINRI</sequence>
<accession>A0ABT6YKQ2</accession>
<organism evidence="1 2">
    <name type="scientific">Flectobacillus longus</name>
    <dbReference type="NCBI Taxonomy" id="2984207"/>
    <lineage>
        <taxon>Bacteria</taxon>
        <taxon>Pseudomonadati</taxon>
        <taxon>Bacteroidota</taxon>
        <taxon>Cytophagia</taxon>
        <taxon>Cytophagales</taxon>
        <taxon>Flectobacillaceae</taxon>
        <taxon>Flectobacillus</taxon>
    </lineage>
</organism>
<dbReference type="EMBL" id="JASHID010000004">
    <property type="protein sequence ID" value="MDI9864130.1"/>
    <property type="molecule type" value="Genomic_DNA"/>
</dbReference>
<dbReference type="Proteomes" id="UP001236569">
    <property type="component" value="Unassembled WGS sequence"/>
</dbReference>
<proteinExistence type="predicted"/>